<organism evidence="1 2">
    <name type="scientific">Helicobacter pylori HP260AFii</name>
    <dbReference type="NCBI Taxonomy" id="1159077"/>
    <lineage>
        <taxon>Bacteria</taxon>
        <taxon>Pseudomonadati</taxon>
        <taxon>Campylobacterota</taxon>
        <taxon>Epsilonproteobacteria</taxon>
        <taxon>Campylobacterales</taxon>
        <taxon>Helicobacteraceae</taxon>
        <taxon>Helicobacter</taxon>
    </lineage>
</organism>
<dbReference type="Proteomes" id="UP000011945">
    <property type="component" value="Unassembled WGS sequence"/>
</dbReference>
<sequence length="41" mass="4710">MSCIVFYLASYLKQFAAYINHKESLFNALSKKVFVKGFSNT</sequence>
<dbReference type="EMBL" id="APEZ01000056">
    <property type="protein sequence ID" value="EMH65606.1"/>
    <property type="molecule type" value="Genomic_DNA"/>
</dbReference>
<gene>
    <name evidence="1" type="ORF">HMPREF1449_01168</name>
</gene>
<evidence type="ECO:0000313" key="2">
    <source>
        <dbReference type="Proteomes" id="UP000011945"/>
    </source>
</evidence>
<proteinExistence type="predicted"/>
<comment type="caution">
    <text evidence="1">The sequence shown here is derived from an EMBL/GenBank/DDBJ whole genome shotgun (WGS) entry which is preliminary data.</text>
</comment>
<protein>
    <submittedName>
        <fullName evidence="1">Uncharacterized protein</fullName>
    </submittedName>
</protein>
<accession>A0ABC9S8J3</accession>
<name>A0ABC9S8J3_HELPX</name>
<reference evidence="1 2" key="1">
    <citation type="submission" date="2012-12" db="EMBL/GenBank/DDBJ databases">
        <authorList>
            <person name="Weinstock G."/>
            <person name="Sodergren E."/>
            <person name="Lobos E.A."/>
            <person name="Fulton L."/>
            <person name="Fulton R."/>
            <person name="Courtney L."/>
            <person name="Fronick C."/>
            <person name="O'Laughlin M."/>
            <person name="Godfrey J."/>
            <person name="Wilson R.M."/>
            <person name="Miner T."/>
            <person name="Farmer C."/>
            <person name="Delehaunty K."/>
            <person name="Cordes M."/>
            <person name="Minx P."/>
            <person name="Tomlinson C."/>
            <person name="Chen J."/>
            <person name="Wollam A."/>
            <person name="Pepin K.H."/>
            <person name="Bhonagiri V."/>
            <person name="Zhang X."/>
            <person name="Suruliraj S."/>
            <person name="Antonio M."/>
            <person name="Secka O."/>
            <person name="Thomas J."/>
            <person name="Warren W."/>
            <person name="Mitreva M."/>
            <person name="Mardis E.R."/>
            <person name="Wilson R.K."/>
        </authorList>
    </citation>
    <scope>NUCLEOTIDE SEQUENCE [LARGE SCALE GENOMIC DNA]</scope>
    <source>
        <strain evidence="1 2">HP260AFii</strain>
    </source>
</reference>
<evidence type="ECO:0000313" key="1">
    <source>
        <dbReference type="EMBL" id="EMH65606.1"/>
    </source>
</evidence>
<dbReference type="AlphaFoldDB" id="A0ABC9S8J3"/>